<dbReference type="PANTHER" id="PTHR10366">
    <property type="entry name" value="NAD DEPENDENT EPIMERASE/DEHYDRATASE"/>
    <property type="match status" value="1"/>
</dbReference>
<dbReference type="InterPro" id="IPR050425">
    <property type="entry name" value="NAD(P)_dehydrat-like"/>
</dbReference>
<comment type="caution">
    <text evidence="5">The sequence shown here is derived from an EMBL/GenBank/DDBJ whole genome shotgun (WGS) entry which is preliminary data.</text>
</comment>
<dbReference type="Pfam" id="PF01370">
    <property type="entry name" value="Epimerase"/>
    <property type="match status" value="1"/>
</dbReference>
<name>A0A7C5LVW7_9PROT</name>
<dbReference type="FunFam" id="3.40.50.720:FF:000336">
    <property type="entry name" value="Aldehyde reductase"/>
    <property type="match status" value="1"/>
</dbReference>
<dbReference type="InterPro" id="IPR036291">
    <property type="entry name" value="NAD(P)-bd_dom_sf"/>
</dbReference>
<sequence>MAKTTTKKSKTGKKSESNKANENSGQTVLVTGASGFIAKHCIIKLLNAGYQVRGSLRTPSRAEEVLAAIAPHADVERLSFVTLDLGSDEGWDKATRGCTYVMHVASPFPNTEPNHEDDLIIPARDGALRALRAAAKSGVKRTVMTSSTAAVAAGHDDLATRVINEDTWSNIDKTKSAYMKSKTIAERAAWDFINSEAANGMELAVINPGAVLGPLLDKDYSTSGELVRKLISGEAPACPNIGFSSIDVRDVAEAHLRAMTMPEAAGKRFILISKFAWMIDISKALHAAGYKSPTRRLPDFLVRILAMFDKTIKLILPQLGEKTNIDNTRLRTVLGIEPRGIEEMSVAMAKTMIEYGVVKRR</sequence>
<organism evidence="5">
    <name type="scientific">Hellea balneolensis</name>
    <dbReference type="NCBI Taxonomy" id="287478"/>
    <lineage>
        <taxon>Bacteria</taxon>
        <taxon>Pseudomonadati</taxon>
        <taxon>Pseudomonadota</taxon>
        <taxon>Alphaproteobacteria</taxon>
        <taxon>Maricaulales</taxon>
        <taxon>Robiginitomaculaceae</taxon>
        <taxon>Hellea</taxon>
    </lineage>
</organism>
<feature type="region of interest" description="Disordered" evidence="3">
    <location>
        <begin position="1"/>
        <end position="24"/>
    </location>
</feature>
<protein>
    <submittedName>
        <fullName evidence="5">Aldehyde reductase</fullName>
    </submittedName>
</protein>
<evidence type="ECO:0000256" key="3">
    <source>
        <dbReference type="SAM" id="MobiDB-lite"/>
    </source>
</evidence>
<dbReference type="PANTHER" id="PTHR10366:SF564">
    <property type="entry name" value="STEROL-4-ALPHA-CARBOXYLATE 3-DEHYDROGENASE, DECARBOXYLATING"/>
    <property type="match status" value="1"/>
</dbReference>
<dbReference type="CDD" id="cd05227">
    <property type="entry name" value="AR_SDR_e"/>
    <property type="match status" value="1"/>
</dbReference>
<evidence type="ECO:0000259" key="4">
    <source>
        <dbReference type="Pfam" id="PF01370"/>
    </source>
</evidence>
<feature type="domain" description="NAD-dependent epimerase/dehydratase" evidence="4">
    <location>
        <begin position="28"/>
        <end position="266"/>
    </location>
</feature>
<evidence type="ECO:0000313" key="5">
    <source>
        <dbReference type="EMBL" id="HHL43530.1"/>
    </source>
</evidence>
<reference evidence="5" key="1">
    <citation type="journal article" date="2020" name="mSystems">
        <title>Genome- and Community-Level Interaction Insights into Carbon Utilization and Element Cycling Functions of Hydrothermarchaeota in Hydrothermal Sediment.</title>
        <authorList>
            <person name="Zhou Z."/>
            <person name="Liu Y."/>
            <person name="Xu W."/>
            <person name="Pan J."/>
            <person name="Luo Z.H."/>
            <person name="Li M."/>
        </authorList>
    </citation>
    <scope>NUCLEOTIDE SEQUENCE [LARGE SCALE GENOMIC DNA]</scope>
    <source>
        <strain evidence="5">HyVt-485</strain>
    </source>
</reference>
<dbReference type="Gene3D" id="3.40.50.720">
    <property type="entry name" value="NAD(P)-binding Rossmann-like Domain"/>
    <property type="match status" value="1"/>
</dbReference>
<feature type="compositionally biased region" description="Basic residues" evidence="3">
    <location>
        <begin position="1"/>
        <end position="12"/>
    </location>
</feature>
<gene>
    <name evidence="5" type="ORF">ENJ42_07930</name>
</gene>
<proteinExistence type="inferred from homology"/>
<accession>A0A7C5LVW7</accession>
<dbReference type="SUPFAM" id="SSF51735">
    <property type="entry name" value="NAD(P)-binding Rossmann-fold domains"/>
    <property type="match status" value="1"/>
</dbReference>
<evidence type="ECO:0000256" key="2">
    <source>
        <dbReference type="ARBA" id="ARBA00023445"/>
    </source>
</evidence>
<dbReference type="Proteomes" id="UP000885830">
    <property type="component" value="Unassembled WGS sequence"/>
</dbReference>
<evidence type="ECO:0000256" key="1">
    <source>
        <dbReference type="ARBA" id="ARBA00023002"/>
    </source>
</evidence>
<dbReference type="EMBL" id="DRMJ01000413">
    <property type="protein sequence ID" value="HHL43530.1"/>
    <property type="molecule type" value="Genomic_DNA"/>
</dbReference>
<keyword evidence="1" id="KW-0560">Oxidoreductase</keyword>
<dbReference type="InterPro" id="IPR001509">
    <property type="entry name" value="Epimerase_deHydtase"/>
</dbReference>
<dbReference type="GO" id="GO:0016616">
    <property type="term" value="F:oxidoreductase activity, acting on the CH-OH group of donors, NAD or NADP as acceptor"/>
    <property type="evidence" value="ECO:0007669"/>
    <property type="project" value="TreeGrafter"/>
</dbReference>
<comment type="similarity">
    <text evidence="2">Belongs to the NAD(P)-dependent epimerase/dehydratase family. Dihydroflavonol-4-reductase subfamily.</text>
</comment>
<dbReference type="AlphaFoldDB" id="A0A7C5LVW7"/>